<dbReference type="InterPro" id="IPR029752">
    <property type="entry name" value="D-isomer_DH_CS1"/>
</dbReference>
<keyword evidence="9" id="KW-1185">Reference proteome</keyword>
<dbReference type="Gene3D" id="3.90.180.10">
    <property type="entry name" value="Medium-chain alcohol dehydrogenases, catalytic domain"/>
    <property type="match status" value="1"/>
</dbReference>
<evidence type="ECO:0000256" key="5">
    <source>
        <dbReference type="RuleBase" id="RU361277"/>
    </source>
</evidence>
<organism evidence="8 9">
    <name type="scientific">Cyphellophora attinorum</name>
    <dbReference type="NCBI Taxonomy" id="1664694"/>
    <lineage>
        <taxon>Eukaryota</taxon>
        <taxon>Fungi</taxon>
        <taxon>Dikarya</taxon>
        <taxon>Ascomycota</taxon>
        <taxon>Pezizomycotina</taxon>
        <taxon>Eurotiomycetes</taxon>
        <taxon>Chaetothyriomycetidae</taxon>
        <taxon>Chaetothyriales</taxon>
        <taxon>Cyphellophoraceae</taxon>
        <taxon>Cyphellophora</taxon>
    </lineage>
</organism>
<dbReference type="InterPro" id="IPR011032">
    <property type="entry name" value="GroES-like_sf"/>
</dbReference>
<dbReference type="FunFam" id="3.40.50.720:FF:000022">
    <property type="entry name" value="Cinnamyl alcohol dehydrogenase"/>
    <property type="match status" value="1"/>
</dbReference>
<dbReference type="GO" id="GO:0016616">
    <property type="term" value="F:oxidoreductase activity, acting on the CH-OH group of donors, NAD or NADP as acceptor"/>
    <property type="evidence" value="ECO:0007669"/>
    <property type="project" value="InterPro"/>
</dbReference>
<evidence type="ECO:0000256" key="4">
    <source>
        <dbReference type="ARBA" id="ARBA00023002"/>
    </source>
</evidence>
<dbReference type="PROSITE" id="PS00065">
    <property type="entry name" value="D_2_HYDROXYACID_DH_1"/>
    <property type="match status" value="1"/>
</dbReference>
<evidence type="ECO:0000256" key="1">
    <source>
        <dbReference type="ARBA" id="ARBA00001947"/>
    </source>
</evidence>
<evidence type="ECO:0000313" key="8">
    <source>
        <dbReference type="EMBL" id="KPI44910.1"/>
    </source>
</evidence>
<dbReference type="InterPro" id="IPR002328">
    <property type="entry name" value="ADH_Zn_CS"/>
</dbReference>
<gene>
    <name evidence="8" type="ORF">AB675_2434</name>
</gene>
<evidence type="ECO:0000256" key="6">
    <source>
        <dbReference type="SAM" id="MobiDB-lite"/>
    </source>
</evidence>
<comment type="cofactor">
    <cofactor evidence="1 5">
        <name>Zn(2+)</name>
        <dbReference type="ChEBI" id="CHEBI:29105"/>
    </cofactor>
</comment>
<dbReference type="VEuPathDB" id="FungiDB:AB675_2434"/>
<dbReference type="Gene3D" id="3.40.50.720">
    <property type="entry name" value="NAD(P)-binding Rossmann-like Domain"/>
    <property type="match status" value="1"/>
</dbReference>
<dbReference type="InterPro" id="IPR013149">
    <property type="entry name" value="ADH-like_C"/>
</dbReference>
<evidence type="ECO:0000313" key="9">
    <source>
        <dbReference type="Proteomes" id="UP000038010"/>
    </source>
</evidence>
<dbReference type="AlphaFoldDB" id="A0A0N1HGP7"/>
<keyword evidence="4" id="KW-0560">Oxidoreductase</keyword>
<keyword evidence="2 5" id="KW-0479">Metal-binding</keyword>
<dbReference type="Pfam" id="PF08240">
    <property type="entry name" value="ADH_N"/>
    <property type="match status" value="1"/>
</dbReference>
<dbReference type="OrthoDB" id="1879366at2759"/>
<dbReference type="EMBL" id="LFJN01000002">
    <property type="protein sequence ID" value="KPI44910.1"/>
    <property type="molecule type" value="Genomic_DNA"/>
</dbReference>
<dbReference type="SUPFAM" id="SSF51735">
    <property type="entry name" value="NAD(P)-binding Rossmann-fold domains"/>
    <property type="match status" value="1"/>
</dbReference>
<dbReference type="SUPFAM" id="SSF50129">
    <property type="entry name" value="GroES-like"/>
    <property type="match status" value="1"/>
</dbReference>
<dbReference type="GO" id="GO:0008270">
    <property type="term" value="F:zinc ion binding"/>
    <property type="evidence" value="ECO:0007669"/>
    <property type="project" value="InterPro"/>
</dbReference>
<dbReference type="InterPro" id="IPR047109">
    <property type="entry name" value="CAD-like"/>
</dbReference>
<dbReference type="PANTHER" id="PTHR42683">
    <property type="entry name" value="ALDEHYDE REDUCTASE"/>
    <property type="match status" value="1"/>
</dbReference>
<reference evidence="8 9" key="1">
    <citation type="submission" date="2015-06" db="EMBL/GenBank/DDBJ databases">
        <title>Draft genome of the ant-associated black yeast Phialophora attae CBS 131958.</title>
        <authorList>
            <person name="Moreno L.F."/>
            <person name="Stielow B.J."/>
            <person name="de Hoog S."/>
            <person name="Vicente V.A."/>
            <person name="Weiss V.A."/>
            <person name="de Vries M."/>
            <person name="Cruz L.M."/>
            <person name="Souza E.M."/>
        </authorList>
    </citation>
    <scope>NUCLEOTIDE SEQUENCE [LARGE SCALE GENOMIC DNA]</scope>
    <source>
        <strain evidence="8 9">CBS 131958</strain>
    </source>
</reference>
<evidence type="ECO:0000259" key="7">
    <source>
        <dbReference type="SMART" id="SM00829"/>
    </source>
</evidence>
<sequence>MQKLKQILHKDKPTTTDESQSPKASNMVDITVFKGDEQGKIFSETTKKELGPRDVLIRVTHSGVCGTDVHYKQAKCGLGHEGTGIVEKVGPEVTLFKVGDRAGWGYNHNCCGHCEMCDKGLDTLCDKREMYGIAHLDQGSFASHGVWREDFVFHIPDEIDSPHAAPLMCGGATVFNALYDGGLRATDRVGVIGVGGLGHLAIQFAKAMGCTVVVFSGSDSKKEEAKKLGASEFYAMKGVTAETVEKLGCKPVQHFVVTTSAKPDWGVYMPLLAPLCVVYPLTVDEGDFAVPAMEIILKQLRIQGVLVADRGTHKRMLEFAARHGVRPMINEFKMNEQGIEDAFAALTGGKMRYRGVLVAE</sequence>
<dbReference type="CDD" id="cd05283">
    <property type="entry name" value="CAD1"/>
    <property type="match status" value="1"/>
</dbReference>
<dbReference type="RefSeq" id="XP_018004873.1">
    <property type="nucleotide sequence ID" value="XM_018142407.1"/>
</dbReference>
<dbReference type="GeneID" id="28734287"/>
<dbReference type="InterPro" id="IPR013154">
    <property type="entry name" value="ADH-like_N"/>
</dbReference>
<dbReference type="InterPro" id="IPR036291">
    <property type="entry name" value="NAD(P)-bd_dom_sf"/>
</dbReference>
<dbReference type="PROSITE" id="PS00059">
    <property type="entry name" value="ADH_ZINC"/>
    <property type="match status" value="1"/>
</dbReference>
<comment type="caution">
    <text evidence="8">The sequence shown here is derived from an EMBL/GenBank/DDBJ whole genome shotgun (WGS) entry which is preliminary data.</text>
</comment>
<accession>A0A0N1HGP7</accession>
<dbReference type="InterPro" id="IPR020843">
    <property type="entry name" value="ER"/>
</dbReference>
<keyword evidence="3 5" id="KW-0862">Zinc</keyword>
<protein>
    <submittedName>
        <fullName evidence="8">NADP-dependent alcohol dehydrogenase C 2</fullName>
    </submittedName>
</protein>
<proteinExistence type="inferred from homology"/>
<evidence type="ECO:0000256" key="2">
    <source>
        <dbReference type="ARBA" id="ARBA00022723"/>
    </source>
</evidence>
<evidence type="ECO:0000256" key="3">
    <source>
        <dbReference type="ARBA" id="ARBA00022833"/>
    </source>
</evidence>
<dbReference type="Proteomes" id="UP000038010">
    <property type="component" value="Unassembled WGS sequence"/>
</dbReference>
<feature type="domain" description="Enoyl reductase (ER)" evidence="7">
    <location>
        <begin position="35"/>
        <end position="357"/>
    </location>
</feature>
<dbReference type="SMART" id="SM00829">
    <property type="entry name" value="PKS_ER"/>
    <property type="match status" value="1"/>
</dbReference>
<name>A0A0N1HGP7_9EURO</name>
<comment type="similarity">
    <text evidence="5">Belongs to the zinc-containing alcohol dehydrogenase family.</text>
</comment>
<dbReference type="Pfam" id="PF00107">
    <property type="entry name" value="ADH_zinc_N"/>
    <property type="match status" value="1"/>
</dbReference>
<dbReference type="STRING" id="1664694.A0A0N1HGP7"/>
<feature type="region of interest" description="Disordered" evidence="6">
    <location>
        <begin position="1"/>
        <end position="25"/>
    </location>
</feature>